<evidence type="ECO:0000256" key="1">
    <source>
        <dbReference type="ARBA" id="ARBA00009437"/>
    </source>
</evidence>
<dbReference type="GO" id="GO:0003677">
    <property type="term" value="F:DNA binding"/>
    <property type="evidence" value="ECO:0007669"/>
    <property type="project" value="UniProtKB-KW"/>
</dbReference>
<evidence type="ECO:0000313" key="7">
    <source>
        <dbReference type="Proteomes" id="UP000006859"/>
    </source>
</evidence>
<dbReference type="GO" id="GO:0003700">
    <property type="term" value="F:DNA-binding transcription factor activity"/>
    <property type="evidence" value="ECO:0007669"/>
    <property type="project" value="InterPro"/>
</dbReference>
<keyword evidence="7" id="KW-1185">Reference proteome</keyword>
<evidence type="ECO:0000259" key="5">
    <source>
        <dbReference type="PROSITE" id="PS50931"/>
    </source>
</evidence>
<name>E0SLN8_DICD3</name>
<dbReference type="GO" id="GO:0032993">
    <property type="term" value="C:protein-DNA complex"/>
    <property type="evidence" value="ECO:0007669"/>
    <property type="project" value="TreeGrafter"/>
</dbReference>
<dbReference type="SUPFAM" id="SSF53850">
    <property type="entry name" value="Periplasmic binding protein-like II"/>
    <property type="match status" value="1"/>
</dbReference>
<dbReference type="KEGG" id="ddd:Dda3937_02312"/>
<dbReference type="PANTHER" id="PTHR30346:SF30">
    <property type="entry name" value="SMALL NEUTRAL PROTEASE REGULATORY PROTEIN"/>
    <property type="match status" value="1"/>
</dbReference>
<gene>
    <name evidence="6" type="primary">budR</name>
    <name evidence="6" type="ordered locus">Dda3937_02312</name>
</gene>
<proteinExistence type="inferred from homology"/>
<dbReference type="FunFam" id="1.10.10.10:FF:000001">
    <property type="entry name" value="LysR family transcriptional regulator"/>
    <property type="match status" value="1"/>
</dbReference>
<dbReference type="Pfam" id="PF03466">
    <property type="entry name" value="LysR_substrate"/>
    <property type="match status" value="1"/>
</dbReference>
<dbReference type="STRING" id="198628.Dda3937_02312"/>
<keyword evidence="2" id="KW-0805">Transcription regulation</keyword>
<dbReference type="SUPFAM" id="SSF46785">
    <property type="entry name" value="Winged helix' DNA-binding domain"/>
    <property type="match status" value="1"/>
</dbReference>
<dbReference type="PANTHER" id="PTHR30346">
    <property type="entry name" value="TRANSCRIPTIONAL DUAL REGULATOR HCAR-RELATED"/>
    <property type="match status" value="1"/>
</dbReference>
<evidence type="ECO:0000256" key="3">
    <source>
        <dbReference type="ARBA" id="ARBA00023125"/>
    </source>
</evidence>
<dbReference type="InterPro" id="IPR000847">
    <property type="entry name" value="LysR_HTH_N"/>
</dbReference>
<protein>
    <submittedName>
        <fullName evidence="6">Putative transcriptional regulator</fullName>
    </submittedName>
</protein>
<dbReference type="InterPro" id="IPR036388">
    <property type="entry name" value="WH-like_DNA-bd_sf"/>
</dbReference>
<sequence length="306" mass="34833">MWPFGDRKYMELRYLRYFVAVASTRHFTRAAEILGISQPPLSQQIQKLEREIGTPLFKRLTRGVEMTEAGEALYQDASHILELADSAVERVRSIARGESGAINVGFSCAVTFHPAVLALLRRYRQQYPNVRLQPREEHIYEILESLRNRTTDIAFVRLPCDIGEEFEGELLADEPMRLVLPENHPFSDQTQINLGQLRQEPLIIFPRELCPSLHDLIIRACYLSGYQPQINPLAPHITATISMVASGFGVTFVPESLSSIQTGNVTYHDTNTPHLTTQIAVIWRKHDRSATLLNMLQLVRGYLHNT</sequence>
<dbReference type="AlphaFoldDB" id="E0SLN8"/>
<dbReference type="InterPro" id="IPR036390">
    <property type="entry name" value="WH_DNA-bd_sf"/>
</dbReference>
<feature type="domain" description="HTH lysR-type" evidence="5">
    <location>
        <begin position="10"/>
        <end position="67"/>
    </location>
</feature>
<evidence type="ECO:0000256" key="2">
    <source>
        <dbReference type="ARBA" id="ARBA00023015"/>
    </source>
</evidence>
<dbReference type="PRINTS" id="PR00039">
    <property type="entry name" value="HTHLYSR"/>
</dbReference>
<keyword evidence="4" id="KW-0804">Transcription</keyword>
<organism evidence="6 7">
    <name type="scientific">Dickeya dadantii (strain 3937)</name>
    <name type="common">Erwinia chrysanthemi (strain 3937)</name>
    <dbReference type="NCBI Taxonomy" id="198628"/>
    <lineage>
        <taxon>Bacteria</taxon>
        <taxon>Pseudomonadati</taxon>
        <taxon>Pseudomonadota</taxon>
        <taxon>Gammaproteobacteria</taxon>
        <taxon>Enterobacterales</taxon>
        <taxon>Pectobacteriaceae</taxon>
        <taxon>Dickeya</taxon>
    </lineage>
</organism>
<accession>E0SLN8</accession>
<dbReference type="EMBL" id="CP002038">
    <property type="protein sequence ID" value="ADM96872.1"/>
    <property type="molecule type" value="Genomic_DNA"/>
</dbReference>
<dbReference type="eggNOG" id="COG0583">
    <property type="taxonomic scope" value="Bacteria"/>
</dbReference>
<evidence type="ECO:0000313" key="6">
    <source>
        <dbReference type="EMBL" id="ADM96872.1"/>
    </source>
</evidence>
<keyword evidence="3" id="KW-0238">DNA-binding</keyword>
<comment type="similarity">
    <text evidence="1">Belongs to the LysR transcriptional regulatory family.</text>
</comment>
<dbReference type="HOGENOM" id="CLU_039613_6_4_6"/>
<dbReference type="InterPro" id="IPR005119">
    <property type="entry name" value="LysR_subst-bd"/>
</dbReference>
<dbReference type="Pfam" id="PF00126">
    <property type="entry name" value="HTH_1"/>
    <property type="match status" value="1"/>
</dbReference>
<dbReference type="Gene3D" id="3.40.190.10">
    <property type="entry name" value="Periplasmic binding protein-like II"/>
    <property type="match status" value="2"/>
</dbReference>
<dbReference type="Gene3D" id="1.10.10.10">
    <property type="entry name" value="Winged helix-like DNA-binding domain superfamily/Winged helix DNA-binding domain"/>
    <property type="match status" value="1"/>
</dbReference>
<reference evidence="6 7" key="1">
    <citation type="journal article" date="2011" name="J. Bacteriol.">
        <title>Genome sequence of the plant-pathogenic bacterium Dickeya dadantii 3937.</title>
        <authorList>
            <person name="Glasner J.D."/>
            <person name="Yang C.H."/>
            <person name="Reverchon S."/>
            <person name="Hugouvieux-Cotte-Pattat N."/>
            <person name="Condemine G."/>
            <person name="Bohin J.P."/>
            <person name="Van Gijsegem F."/>
            <person name="Yang S."/>
            <person name="Franza T."/>
            <person name="Expert D."/>
            <person name="Plunkett G. III"/>
            <person name="San Francisco M.J."/>
            <person name="Charkowski A.O."/>
            <person name="Py B."/>
            <person name="Bell K."/>
            <person name="Rauscher L."/>
            <person name="Rodriguez-Palenzuela P."/>
            <person name="Toussaint A."/>
            <person name="Holeva M.C."/>
            <person name="He S.Y."/>
            <person name="Douet V."/>
            <person name="Boccara M."/>
            <person name="Blanco C."/>
            <person name="Toth I."/>
            <person name="Anderson B.D."/>
            <person name="Biehl B.S."/>
            <person name="Mau B."/>
            <person name="Flynn S.M."/>
            <person name="Barras F."/>
            <person name="Lindeberg M."/>
            <person name="Birch P.R."/>
            <person name="Tsuyumu S."/>
            <person name="Shi X."/>
            <person name="Hibbing M."/>
            <person name="Yap M.N."/>
            <person name="Carpentier M."/>
            <person name="Dassa E."/>
            <person name="Umehara M."/>
            <person name="Kim J.F."/>
            <person name="Rusch M."/>
            <person name="Soni P."/>
            <person name="Mayhew G.F."/>
            <person name="Fouts D.E."/>
            <person name="Gill S.R."/>
            <person name="Blattner F.R."/>
            <person name="Keen N.T."/>
            <person name="Perna N.T."/>
        </authorList>
    </citation>
    <scope>NUCLEOTIDE SEQUENCE [LARGE SCALE GENOMIC DNA]</scope>
    <source>
        <strain evidence="6 7">3937</strain>
    </source>
</reference>
<dbReference type="Proteomes" id="UP000006859">
    <property type="component" value="Chromosome"/>
</dbReference>
<evidence type="ECO:0000256" key="4">
    <source>
        <dbReference type="ARBA" id="ARBA00023163"/>
    </source>
</evidence>
<dbReference type="PROSITE" id="PS50931">
    <property type="entry name" value="HTH_LYSR"/>
    <property type="match status" value="1"/>
</dbReference>